<dbReference type="InterPro" id="IPR013187">
    <property type="entry name" value="F-box-assoc_dom_typ3"/>
</dbReference>
<dbReference type="Pfam" id="PF08268">
    <property type="entry name" value="FBA_3"/>
    <property type="match status" value="1"/>
</dbReference>
<name>A0ABQ9NCR3_HEVBR</name>
<gene>
    <name evidence="2" type="ORF">P3X46_001316</name>
</gene>
<keyword evidence="3" id="KW-1185">Reference proteome</keyword>
<evidence type="ECO:0000259" key="1">
    <source>
        <dbReference type="Pfam" id="PF08268"/>
    </source>
</evidence>
<sequence>MKFDYDLLIEILCRLPIESLLRFRCFPYFINTHVNQSMKTSTNRSLIIDDLNPDGSIFKHQIGEGVILWKPPTKRDQILSTMLRGFSYDAINDDYKVIIMTQPYMENNMRVMVYSLKGNSSRRVEDLLDYSFVKYNRHESSSGVIFNGSLHWVVDRKGKVFNRFILAFDLGDEKFC</sequence>
<feature type="domain" description="F-box associated beta-propeller type 3" evidence="1">
    <location>
        <begin position="85"/>
        <end position="175"/>
    </location>
</feature>
<dbReference type="PANTHER" id="PTHR31111">
    <property type="entry name" value="BNAA05G37150D PROTEIN-RELATED"/>
    <property type="match status" value="1"/>
</dbReference>
<dbReference type="InterPro" id="IPR017451">
    <property type="entry name" value="F-box-assoc_interact_dom"/>
</dbReference>
<evidence type="ECO:0000313" key="3">
    <source>
        <dbReference type="Proteomes" id="UP001174677"/>
    </source>
</evidence>
<comment type="caution">
    <text evidence="2">The sequence shown here is derived from an EMBL/GenBank/DDBJ whole genome shotgun (WGS) entry which is preliminary data.</text>
</comment>
<reference evidence="2" key="1">
    <citation type="journal article" date="2023" name="Plant Biotechnol. J.">
        <title>Chromosome-level wild Hevea brasiliensis genome provides new tools for genomic-assisted breeding and valuable loci to elevate rubber yield.</title>
        <authorList>
            <person name="Cheng H."/>
            <person name="Song X."/>
            <person name="Hu Y."/>
            <person name="Wu T."/>
            <person name="Yang Q."/>
            <person name="An Z."/>
            <person name="Feng S."/>
            <person name="Deng Z."/>
            <person name="Wu W."/>
            <person name="Zeng X."/>
            <person name="Tu M."/>
            <person name="Wang X."/>
            <person name="Huang H."/>
        </authorList>
    </citation>
    <scope>NUCLEOTIDE SEQUENCE</scope>
    <source>
        <strain evidence="2">MT/VB/25A 57/8</strain>
    </source>
</reference>
<dbReference type="NCBIfam" id="TIGR01640">
    <property type="entry name" value="F_box_assoc_1"/>
    <property type="match status" value="1"/>
</dbReference>
<protein>
    <recommendedName>
        <fullName evidence="1">F-box associated beta-propeller type 3 domain-containing protein</fullName>
    </recommendedName>
</protein>
<dbReference type="Proteomes" id="UP001174677">
    <property type="component" value="Chromosome 1"/>
</dbReference>
<dbReference type="PANTHER" id="PTHR31111:SF136">
    <property type="entry name" value="F-BOX ASSOCIATED DOMAIN-CONTAINING PROTEIN"/>
    <property type="match status" value="1"/>
</dbReference>
<evidence type="ECO:0000313" key="2">
    <source>
        <dbReference type="EMBL" id="KAJ9190083.1"/>
    </source>
</evidence>
<proteinExistence type="predicted"/>
<dbReference type="EMBL" id="JARPOI010000001">
    <property type="protein sequence ID" value="KAJ9190083.1"/>
    <property type="molecule type" value="Genomic_DNA"/>
</dbReference>
<accession>A0ABQ9NCR3</accession>
<organism evidence="2 3">
    <name type="scientific">Hevea brasiliensis</name>
    <name type="common">Para rubber tree</name>
    <name type="synonym">Siphonia brasiliensis</name>
    <dbReference type="NCBI Taxonomy" id="3981"/>
    <lineage>
        <taxon>Eukaryota</taxon>
        <taxon>Viridiplantae</taxon>
        <taxon>Streptophyta</taxon>
        <taxon>Embryophyta</taxon>
        <taxon>Tracheophyta</taxon>
        <taxon>Spermatophyta</taxon>
        <taxon>Magnoliopsida</taxon>
        <taxon>eudicotyledons</taxon>
        <taxon>Gunneridae</taxon>
        <taxon>Pentapetalae</taxon>
        <taxon>rosids</taxon>
        <taxon>fabids</taxon>
        <taxon>Malpighiales</taxon>
        <taxon>Euphorbiaceae</taxon>
        <taxon>Crotonoideae</taxon>
        <taxon>Micrandreae</taxon>
        <taxon>Hevea</taxon>
    </lineage>
</organism>